<gene>
    <name evidence="1" type="ORF">TBH_C1548</name>
</gene>
<protein>
    <recommendedName>
        <fullName evidence="3">CHASE3 domain-containing protein</fullName>
    </recommendedName>
</protein>
<sequence>MNLKTQLKDNLLAIISLLVAFSALGYNTWRNESTERNRNVRFAGFEIIRNLGELERITYRLHFDKAIERNTPRDGWAVVLVLRDMAALMPEHVPEKATALFAVWQSNWDGLGKEGKAVADIDNAINGLRQETLRVVRLLD</sequence>
<dbReference type="KEGG" id="tbn:TBH_C1548"/>
<evidence type="ECO:0000313" key="1">
    <source>
        <dbReference type="EMBL" id="BAO44467.1"/>
    </source>
</evidence>
<dbReference type="AlphaFoldDB" id="A0A7U6JI48"/>
<dbReference type="EMBL" id="AP012273">
    <property type="protein sequence ID" value="BAO44467.1"/>
    <property type="molecule type" value="Genomic_DNA"/>
</dbReference>
<proteinExistence type="predicted"/>
<name>A0A7U6JI48_9GAMM</name>
<organism evidence="1 2">
    <name type="scientific">Thiolapillus brandeum</name>
    <dbReference type="NCBI Taxonomy" id="1076588"/>
    <lineage>
        <taxon>Bacteria</taxon>
        <taxon>Pseudomonadati</taxon>
        <taxon>Pseudomonadota</taxon>
        <taxon>Gammaproteobacteria</taxon>
        <taxon>Chromatiales</taxon>
        <taxon>Sedimenticolaceae</taxon>
        <taxon>Thiolapillus</taxon>
    </lineage>
</organism>
<dbReference type="Proteomes" id="UP000031631">
    <property type="component" value="Chromosome"/>
</dbReference>
<evidence type="ECO:0000313" key="2">
    <source>
        <dbReference type="Proteomes" id="UP000031631"/>
    </source>
</evidence>
<accession>A0A7U6JI48</accession>
<dbReference type="RefSeq" id="WP_041067324.1">
    <property type="nucleotide sequence ID" value="NZ_AP012273.1"/>
</dbReference>
<evidence type="ECO:0008006" key="3">
    <source>
        <dbReference type="Google" id="ProtNLM"/>
    </source>
</evidence>
<reference evidence="1 2" key="1">
    <citation type="journal article" date="2014" name="PLoS ONE">
        <title>Physiological and genomic features of a novel sulfur-oxidizing gammaproteobacterium belonging to a previously uncultivated symbiotic lineage isolated from a hydrothermal vent.</title>
        <authorList>
            <person name="Nunoura T."/>
            <person name="Takaki Y."/>
            <person name="Kazama H."/>
            <person name="Kakuta J."/>
            <person name="Shimamura S."/>
            <person name="Makita H."/>
            <person name="Hirai M."/>
            <person name="Miyazaki M."/>
            <person name="Takai K."/>
        </authorList>
    </citation>
    <scope>NUCLEOTIDE SEQUENCE [LARGE SCALE GENOMIC DNA]</scope>
    <source>
        <strain evidence="1 2">Hiromi1</strain>
    </source>
</reference>
<keyword evidence="2" id="KW-1185">Reference proteome</keyword>